<dbReference type="PANTHER" id="PTHR23150">
    <property type="entry name" value="SULFATASE MODIFYING FACTOR 1, 2"/>
    <property type="match status" value="1"/>
</dbReference>
<dbReference type="InterPro" id="IPR016187">
    <property type="entry name" value="CTDL_fold"/>
</dbReference>
<dbReference type="STRING" id="163.SAMN04487775_11256"/>
<dbReference type="InterPro" id="IPR005532">
    <property type="entry name" value="SUMF_dom"/>
</dbReference>
<dbReference type="PANTHER" id="PTHR23150:SF19">
    <property type="entry name" value="FORMYLGLYCINE-GENERATING ENZYME"/>
    <property type="match status" value="1"/>
</dbReference>
<dbReference type="OrthoDB" id="9812707at2"/>
<dbReference type="InterPro" id="IPR042095">
    <property type="entry name" value="SUMF_sf"/>
</dbReference>
<dbReference type="Proteomes" id="UP000182360">
    <property type="component" value="Unassembled WGS sequence"/>
</dbReference>
<dbReference type="Pfam" id="PF03781">
    <property type="entry name" value="FGE-sulfatase"/>
    <property type="match status" value="1"/>
</dbReference>
<dbReference type="AlphaFoldDB" id="A0A1H9EWC9"/>
<feature type="domain" description="Sulfatase-modifying factor enzyme-like" evidence="1">
    <location>
        <begin position="25"/>
        <end position="291"/>
    </location>
</feature>
<protein>
    <submittedName>
        <fullName evidence="2">Formylglycine-generating enzyme, required for sulfatase activity, contains SUMF1/FGE domain</fullName>
    </submittedName>
</protein>
<sequence>MAAGSFAQTSFSHISLVTFRSNLSYTIGEDTQAYTAERELLPFSINKFETTYTLWHSVRMKAEKIGYNFANPGQAGSNGKRGAAPTDDNYAQPVTMINWYDAVVWCNALSEVRGKEPCYTYNGEVIRDSADTAACDLCVCNWNCNGYRLPSEAEWEYAARRTREGFQRGDLISGQISAEYEEGLLYAWTSENASSSHNVGTAGVPFDPGEQSYPASGNANAAGLFDMSGNVIEFCWDWFEDYTSDNPHGPSVGFERVSRGGSWSEYTMFLYAGDRYSYDPNECYNYMGFRICCTAR</sequence>
<evidence type="ECO:0000313" key="2">
    <source>
        <dbReference type="EMBL" id="SEQ29543.1"/>
    </source>
</evidence>
<reference evidence="2 3" key="1">
    <citation type="submission" date="2016-10" db="EMBL/GenBank/DDBJ databases">
        <authorList>
            <person name="de Groot N.N."/>
        </authorList>
    </citation>
    <scope>NUCLEOTIDE SEQUENCE [LARGE SCALE GENOMIC DNA]</scope>
    <source>
        <strain evidence="2 3">B25</strain>
    </source>
</reference>
<evidence type="ECO:0000313" key="3">
    <source>
        <dbReference type="Proteomes" id="UP000182360"/>
    </source>
</evidence>
<dbReference type="SUPFAM" id="SSF56436">
    <property type="entry name" value="C-type lectin-like"/>
    <property type="match status" value="1"/>
</dbReference>
<gene>
    <name evidence="2" type="ORF">SAMN04487977_103291</name>
</gene>
<dbReference type="EMBL" id="FOFU01000003">
    <property type="protein sequence ID" value="SEQ29543.1"/>
    <property type="molecule type" value="Genomic_DNA"/>
</dbReference>
<dbReference type="InterPro" id="IPR051043">
    <property type="entry name" value="Sulfatase_Mod_Factor_Kinase"/>
</dbReference>
<proteinExistence type="predicted"/>
<dbReference type="Gene3D" id="3.90.1580.10">
    <property type="entry name" value="paralog of FGE (formylglycine-generating enzyme)"/>
    <property type="match status" value="1"/>
</dbReference>
<accession>A0A1H9EWC9</accession>
<evidence type="ECO:0000259" key="1">
    <source>
        <dbReference type="Pfam" id="PF03781"/>
    </source>
</evidence>
<organism evidence="2 3">
    <name type="scientific">Treponema bryantii</name>
    <dbReference type="NCBI Taxonomy" id="163"/>
    <lineage>
        <taxon>Bacteria</taxon>
        <taxon>Pseudomonadati</taxon>
        <taxon>Spirochaetota</taxon>
        <taxon>Spirochaetia</taxon>
        <taxon>Spirochaetales</taxon>
        <taxon>Treponemataceae</taxon>
        <taxon>Treponema</taxon>
    </lineage>
</organism>
<name>A0A1H9EWC9_9SPIR</name>
<dbReference type="GO" id="GO:0120147">
    <property type="term" value="F:formylglycine-generating oxidase activity"/>
    <property type="evidence" value="ECO:0007669"/>
    <property type="project" value="TreeGrafter"/>
</dbReference>
<keyword evidence="3" id="KW-1185">Reference proteome</keyword>